<evidence type="ECO:0000313" key="4">
    <source>
        <dbReference type="Proteomes" id="UP000679722"/>
    </source>
</evidence>
<keyword evidence="4" id="KW-1185">Reference proteome</keyword>
<feature type="transmembrane region" description="Helical" evidence="1">
    <location>
        <begin position="6"/>
        <end position="23"/>
    </location>
</feature>
<feature type="transmembrane region" description="Helical" evidence="1">
    <location>
        <begin position="117"/>
        <end position="137"/>
    </location>
</feature>
<dbReference type="Proteomes" id="UP000679722">
    <property type="component" value="Unassembled WGS sequence"/>
</dbReference>
<keyword evidence="1" id="KW-1133">Transmembrane helix</keyword>
<keyword evidence="1" id="KW-0812">Transmembrane</keyword>
<dbReference type="SUPFAM" id="SSF103481">
    <property type="entry name" value="Multidrug resistance efflux transporter EmrE"/>
    <property type="match status" value="2"/>
</dbReference>
<feature type="transmembrane region" description="Helical" evidence="1">
    <location>
        <begin position="181"/>
        <end position="201"/>
    </location>
</feature>
<keyword evidence="1" id="KW-0472">Membrane</keyword>
<feature type="transmembrane region" description="Helical" evidence="1">
    <location>
        <begin position="239"/>
        <end position="259"/>
    </location>
</feature>
<dbReference type="InterPro" id="IPR000620">
    <property type="entry name" value="EamA_dom"/>
</dbReference>
<evidence type="ECO:0000256" key="1">
    <source>
        <dbReference type="SAM" id="Phobius"/>
    </source>
</evidence>
<feature type="transmembrane region" description="Helical" evidence="1">
    <location>
        <begin position="62"/>
        <end position="79"/>
    </location>
</feature>
<comment type="caution">
    <text evidence="3">The sequence shown here is derived from an EMBL/GenBank/DDBJ whole genome shotgun (WGS) entry which is preliminary data.</text>
</comment>
<evidence type="ECO:0000259" key="2">
    <source>
        <dbReference type="Pfam" id="PF00892"/>
    </source>
</evidence>
<feature type="domain" description="EamA" evidence="2">
    <location>
        <begin position="157"/>
        <end position="286"/>
    </location>
</feature>
<reference evidence="4" key="2">
    <citation type="submission" date="2023-07" db="EMBL/GenBank/DDBJ databases">
        <title>Marinomonas vulgaris A79, complete genome.</title>
        <authorList>
            <person name="Ying J.-J."/>
        </authorList>
    </citation>
    <scope>NUCLEOTIDE SEQUENCE [LARGE SCALE GENOMIC DNA]</scope>
    <source>
        <strain evidence="4">A79</strain>
    </source>
</reference>
<reference evidence="3 4" key="1">
    <citation type="submission" date="2021-04" db="EMBL/GenBank/DDBJ databases">
        <authorList>
            <person name="Sun C."/>
        </authorList>
    </citation>
    <scope>NUCLEOTIDE SEQUENCE [LARGE SCALE GENOMIC DNA]</scope>
    <source>
        <strain evidence="3 4">A79</strain>
    </source>
</reference>
<feature type="transmembrane region" description="Helical" evidence="1">
    <location>
        <begin position="149"/>
        <end position="169"/>
    </location>
</feature>
<proteinExistence type="predicted"/>
<feature type="transmembrane region" description="Helical" evidence="1">
    <location>
        <begin position="30"/>
        <end position="50"/>
    </location>
</feature>
<name>A0ABS5HE07_9GAMM</name>
<protein>
    <submittedName>
        <fullName evidence="3">DMT family transporter</fullName>
    </submittedName>
</protein>
<feature type="transmembrane region" description="Helical" evidence="1">
    <location>
        <begin position="91"/>
        <end position="111"/>
    </location>
</feature>
<feature type="transmembrane region" description="Helical" evidence="1">
    <location>
        <begin position="213"/>
        <end position="233"/>
    </location>
</feature>
<organism evidence="3 4">
    <name type="scientific">Marinomonas vulgaris</name>
    <dbReference type="NCBI Taxonomy" id="2823372"/>
    <lineage>
        <taxon>Bacteria</taxon>
        <taxon>Pseudomonadati</taxon>
        <taxon>Pseudomonadota</taxon>
        <taxon>Gammaproteobacteria</taxon>
        <taxon>Oceanospirillales</taxon>
        <taxon>Oceanospirillaceae</taxon>
        <taxon>Marinomonas</taxon>
    </lineage>
</organism>
<dbReference type="RefSeq" id="WP_211537287.1">
    <property type="nucleotide sequence ID" value="NZ_JAGSSV010000021.1"/>
</dbReference>
<dbReference type="EMBL" id="JAGSSV010000021">
    <property type="protein sequence ID" value="MBR7889850.1"/>
    <property type="molecule type" value="Genomic_DNA"/>
</dbReference>
<accession>A0ABS5HE07</accession>
<sequence>MEILWATLSSMMFAGTFLLIKMGRLNASNLSVLWITLTANVLFLGIISLACLSPLPFDIWEWRYFILAGLFAPLLGRLFQFIGMSTLGTNVATAITLTHPLVSVALGVFVIGEAASYAQMHGAISVVLGSLLIGMSTQSKRVKIPILKTFLSFYAPILASIAYGVSISFRKIGIENGTDPIVASAITVITSWIVLTGYVVFTRTKITCNSRELKYFLIAGVLSSVGPVFLYIALASGTLIVVAPLAATTPLFVLAGTWIYSRQNEIFNRRILFGVSFIVLGVILFTGKF</sequence>
<dbReference type="Pfam" id="PF00892">
    <property type="entry name" value="EamA"/>
    <property type="match status" value="2"/>
</dbReference>
<gene>
    <name evidence="3" type="ORF">J9B83_13005</name>
</gene>
<feature type="domain" description="EamA" evidence="2">
    <location>
        <begin position="2"/>
        <end position="134"/>
    </location>
</feature>
<feature type="transmembrane region" description="Helical" evidence="1">
    <location>
        <begin position="271"/>
        <end position="287"/>
    </location>
</feature>
<evidence type="ECO:0000313" key="3">
    <source>
        <dbReference type="EMBL" id="MBR7889850.1"/>
    </source>
</evidence>
<dbReference type="InterPro" id="IPR037185">
    <property type="entry name" value="EmrE-like"/>
</dbReference>